<keyword evidence="7" id="KW-0808">Transferase</keyword>
<evidence type="ECO:0000259" key="8">
    <source>
        <dbReference type="SMART" id="SM01011"/>
    </source>
</evidence>
<evidence type="ECO:0000256" key="3">
    <source>
        <dbReference type="ARBA" id="ARBA00022723"/>
    </source>
</evidence>
<evidence type="ECO:0000256" key="1">
    <source>
        <dbReference type="ARBA" id="ARBA00001936"/>
    </source>
</evidence>
<dbReference type="SMART" id="SM01011">
    <property type="entry name" value="AMP_N"/>
    <property type="match status" value="1"/>
</dbReference>
<comment type="function">
    <text evidence="7">Cleaves the gamma-glutamyl peptide bond of glutathione and glutathione conjugates.</text>
</comment>
<keyword evidence="5" id="KW-0464">Manganese</keyword>
<comment type="catalytic activity">
    <reaction evidence="7">
        <text>glutathione + H2O = L-cysteinylglycine + L-glutamate</text>
        <dbReference type="Rhea" id="RHEA:28807"/>
        <dbReference type="ChEBI" id="CHEBI:15377"/>
        <dbReference type="ChEBI" id="CHEBI:29985"/>
        <dbReference type="ChEBI" id="CHEBI:57925"/>
        <dbReference type="ChEBI" id="CHEBI:61694"/>
        <dbReference type="EC" id="3.4.19.13"/>
    </reaction>
</comment>
<dbReference type="InterPro" id="IPR029055">
    <property type="entry name" value="Ntn_hydrolases_N"/>
</dbReference>
<protein>
    <recommendedName>
        <fullName evidence="7">Glutathione hydrolase</fullName>
        <ecNumber evidence="7">2.3.2.2</ecNumber>
        <ecNumber evidence="7">3.4.19.13</ecNumber>
    </recommendedName>
    <alternativeName>
        <fullName evidence="7">Gamma-glutamyltransferase</fullName>
    </alternativeName>
    <alternativeName>
        <fullName evidence="7">Gamma-glutamyltranspeptidase</fullName>
    </alternativeName>
</protein>
<dbReference type="InterPro" id="IPR043138">
    <property type="entry name" value="GGT_lsub"/>
</dbReference>
<dbReference type="Pfam" id="PF01019">
    <property type="entry name" value="G_glu_transpept"/>
    <property type="match status" value="1"/>
</dbReference>
<dbReference type="Pfam" id="PF05195">
    <property type="entry name" value="AMP_N"/>
    <property type="match status" value="1"/>
</dbReference>
<keyword evidence="4 7" id="KW-0378">Hydrolase</keyword>
<evidence type="ECO:0000256" key="7">
    <source>
        <dbReference type="RuleBase" id="RU368068"/>
    </source>
</evidence>
<dbReference type="GeneID" id="95983102"/>
<comment type="pathway">
    <text evidence="7">Sulfur metabolism; glutathione metabolism.</text>
</comment>
<dbReference type="Gene3D" id="3.40.350.10">
    <property type="entry name" value="Creatinase/prolidase N-terminal domain"/>
    <property type="match status" value="1"/>
</dbReference>
<organism evidence="9 10">
    <name type="scientific">Vanrija albida</name>
    <dbReference type="NCBI Taxonomy" id="181172"/>
    <lineage>
        <taxon>Eukaryota</taxon>
        <taxon>Fungi</taxon>
        <taxon>Dikarya</taxon>
        <taxon>Basidiomycota</taxon>
        <taxon>Agaricomycotina</taxon>
        <taxon>Tremellomycetes</taxon>
        <taxon>Trichosporonales</taxon>
        <taxon>Trichosporonaceae</taxon>
        <taxon>Vanrija</taxon>
    </lineage>
</organism>
<keyword evidence="3 6" id="KW-0479">Metal-binding</keyword>
<accession>A0ABR3Q8R1</accession>
<dbReference type="InterPro" id="IPR001131">
    <property type="entry name" value="Peptidase_M24B_aminopep-P_CS"/>
</dbReference>
<dbReference type="InterPro" id="IPR043137">
    <property type="entry name" value="GGT_ssub_C"/>
</dbReference>
<name>A0ABR3Q8R1_9TREE</name>
<reference evidence="9 10" key="1">
    <citation type="submission" date="2023-08" db="EMBL/GenBank/DDBJ databases">
        <title>Annotated Genome Sequence of Vanrija albida AlHP1.</title>
        <authorList>
            <person name="Herzog R."/>
        </authorList>
    </citation>
    <scope>NUCLEOTIDE SEQUENCE [LARGE SCALE GENOMIC DNA]</scope>
    <source>
        <strain evidence="9 10">AlHP1</strain>
    </source>
</reference>
<dbReference type="PROSITE" id="PS00491">
    <property type="entry name" value="PROLINE_PEPTIDASE"/>
    <property type="match status" value="1"/>
</dbReference>
<comment type="caution">
    <text evidence="9">The sequence shown here is derived from an EMBL/GenBank/DDBJ whole genome shotgun (WGS) entry which is preliminary data.</text>
</comment>
<keyword evidence="10" id="KW-1185">Reference proteome</keyword>
<dbReference type="InterPro" id="IPR000994">
    <property type="entry name" value="Pept_M24"/>
</dbReference>
<gene>
    <name evidence="9" type="ORF">Q8F55_002059</name>
</gene>
<dbReference type="PANTHER" id="PTHR11686">
    <property type="entry name" value="GAMMA GLUTAMYL TRANSPEPTIDASE"/>
    <property type="match status" value="1"/>
</dbReference>
<dbReference type="Gene3D" id="3.90.230.10">
    <property type="entry name" value="Creatinase/methionine aminopeptidase superfamily"/>
    <property type="match status" value="1"/>
</dbReference>
<dbReference type="InterPro" id="IPR000101">
    <property type="entry name" value="GGT_peptidase"/>
</dbReference>
<evidence type="ECO:0000256" key="2">
    <source>
        <dbReference type="ARBA" id="ARBA00008766"/>
    </source>
</evidence>
<dbReference type="EC" id="2.3.2.2" evidence="7"/>
<dbReference type="Proteomes" id="UP001565368">
    <property type="component" value="Unassembled WGS sequence"/>
</dbReference>
<feature type="domain" description="Aminopeptidase P N-terminal" evidence="8">
    <location>
        <begin position="14"/>
        <end position="158"/>
    </location>
</feature>
<dbReference type="RefSeq" id="XP_069211053.1">
    <property type="nucleotide sequence ID" value="XM_069350667.1"/>
</dbReference>
<evidence type="ECO:0000313" key="10">
    <source>
        <dbReference type="Proteomes" id="UP001565368"/>
    </source>
</evidence>
<comment type="similarity">
    <text evidence="2 6">Belongs to the peptidase M24B family.</text>
</comment>
<comment type="cofactor">
    <cofactor evidence="1">
        <name>Mn(2+)</name>
        <dbReference type="ChEBI" id="CHEBI:29035"/>
    </cofactor>
</comment>
<dbReference type="PANTHER" id="PTHR11686:SF62">
    <property type="entry name" value="GLUTATHIONE HYDROLASE"/>
    <property type="match status" value="1"/>
</dbReference>
<dbReference type="EMBL" id="JBBXJM010000002">
    <property type="protein sequence ID" value="KAL1411109.1"/>
    <property type="molecule type" value="Genomic_DNA"/>
</dbReference>
<proteinExistence type="inferred from homology"/>
<dbReference type="Gene3D" id="1.10.246.130">
    <property type="match status" value="1"/>
</dbReference>
<evidence type="ECO:0000256" key="5">
    <source>
        <dbReference type="ARBA" id="ARBA00023211"/>
    </source>
</evidence>
<dbReference type="SUPFAM" id="SSF55920">
    <property type="entry name" value="Creatinase/aminopeptidase"/>
    <property type="match status" value="2"/>
</dbReference>
<comment type="catalytic activity">
    <reaction evidence="7">
        <text>an N-terminal (5-L-glutamyl)-[peptide] + an alpha-amino acid = 5-L-glutamyl amino acid + an N-terminal L-alpha-aminoacyl-[peptide]</text>
        <dbReference type="Rhea" id="RHEA:23904"/>
        <dbReference type="Rhea" id="RHEA-COMP:9780"/>
        <dbReference type="Rhea" id="RHEA-COMP:9795"/>
        <dbReference type="ChEBI" id="CHEBI:77644"/>
        <dbReference type="ChEBI" id="CHEBI:78597"/>
        <dbReference type="ChEBI" id="CHEBI:78599"/>
        <dbReference type="ChEBI" id="CHEBI:78608"/>
        <dbReference type="EC" id="2.3.2.2"/>
    </reaction>
</comment>
<keyword evidence="7" id="KW-0012">Acyltransferase</keyword>
<dbReference type="Pfam" id="PF00557">
    <property type="entry name" value="Peptidase_M24"/>
    <property type="match status" value="1"/>
</dbReference>
<dbReference type="Gene3D" id="3.60.20.40">
    <property type="match status" value="1"/>
</dbReference>
<evidence type="ECO:0000256" key="6">
    <source>
        <dbReference type="RuleBase" id="RU000590"/>
    </source>
</evidence>
<dbReference type="SUPFAM" id="SSF56235">
    <property type="entry name" value="N-terminal nucleophile aminohydrolases (Ntn hydrolases)"/>
    <property type="match status" value="1"/>
</dbReference>
<sequence length="1075" mass="114374">MTLETSPTASSSKLPAREHAAKVASELAALLPESERAGTHAVFLQGHPTTTRDDTDRELPFHQEANFNYLTGAHDVHSASVLFVFTPGQPEVQHTLFIPPADPLETMWSVAPPTLDDAAVRFDSGAIKSTAEIGGALAVLANATLHTLPLTTEYPPLPEAVLSALKTATHRTELLREALHRARLTKTEGEIARIRHANAITSGAHEVLMRELGRFAAQRAKQGGQETKERTGHEGITAWEVESEADAEALFVATCRRMGAEQAYLPIVASGSHASTLHYVCNDRLFPSTSQPRLPGDTSFTPRRIARGCCGDVPDHSHVLPTSSLHNGAFEPQVLLVDAGSDWQGYASDVTRTIPVGNGGKFTDRAGEIYELVLRMQKETEAMVRVGAHWDELHLHAHKVLIDGFLALGIFKGDASDILQSGITAAFFPHGLGHSLGLDVHDSLQLLRTEHKDLPASTAATPAKLYAYLRIRQKLTANMVLTVEPGCYFPPQLLDTHGVWESEFVDTEVLKGYLGVGGVRIEDVVVVREGAVAENLTTVGRELSGATASENHLASAIGTAVLQDGGNAVDAAIATAIAVHTTSPHHSCVGGAGFVVVRAPGGEYEVLNFRHTAPAAVTMEWLKSTGTIHGGPTVAVPGEIAGFWALHQKYGILPWPRLFAPSIKLAREGFPLGRDLHEALLDARDWLYGDAEYVRTYTANGVVLAPGATLRRPDYAATLELIAQEGPDALYKGEIGAGIVDAVRARGGRLSVDDLKNYTVQWQAPLVGTFRSHRVITAPAPASGAILLSALSTLDALPPADDHATVEALRWAYGARVLLGDPDHVSGLEGVQADLISPEAGKARAAKIGERTRPAEDYLPKAEAAASDSGTSNISAVDATGLIATLTTTIGSPFGSRILVPGTGVHLNDSLNDFSLEGVANWTGYPPAPPNYAAGGKRPLSSSTPYVVERDGRPVLVGGAAGGSTIIGANAQVIRNVVDLGHGALQALAERRVHDQVLPDTTWLERSSERGAKVEGFDEAHADALRARGHNVQWWDKSRATPVAIRMLPDGSFDAAGDARKYEAGARGGSVFYAP</sequence>
<dbReference type="PRINTS" id="PR01210">
    <property type="entry name" value="GGTRANSPTASE"/>
</dbReference>
<dbReference type="InterPro" id="IPR036005">
    <property type="entry name" value="Creatinase/aminopeptidase-like"/>
</dbReference>
<evidence type="ECO:0000313" key="9">
    <source>
        <dbReference type="EMBL" id="KAL1411109.1"/>
    </source>
</evidence>
<dbReference type="InterPro" id="IPR029149">
    <property type="entry name" value="Creatin/AminoP/Spt16_N"/>
</dbReference>
<evidence type="ECO:0000256" key="4">
    <source>
        <dbReference type="ARBA" id="ARBA00022801"/>
    </source>
</evidence>
<dbReference type="InterPro" id="IPR007865">
    <property type="entry name" value="Aminopep_P_N"/>
</dbReference>
<comment type="catalytic activity">
    <reaction evidence="7">
        <text>an S-substituted glutathione + H2O = an S-substituted L-cysteinylglycine + L-glutamate</text>
        <dbReference type="Rhea" id="RHEA:59468"/>
        <dbReference type="ChEBI" id="CHEBI:15377"/>
        <dbReference type="ChEBI" id="CHEBI:29985"/>
        <dbReference type="ChEBI" id="CHEBI:90779"/>
        <dbReference type="ChEBI" id="CHEBI:143103"/>
        <dbReference type="EC" id="3.4.19.13"/>
    </reaction>
</comment>
<dbReference type="SUPFAM" id="SSF53092">
    <property type="entry name" value="Creatinase/prolidase N-terminal domain"/>
    <property type="match status" value="1"/>
</dbReference>
<dbReference type="EC" id="3.4.19.13" evidence="7"/>